<comment type="subcellular location">
    <subcellularLocation>
        <location evidence="7">Cytoplasm</location>
    </subcellularLocation>
</comment>
<comment type="caution">
    <text evidence="9">The sequence shown here is derived from an EMBL/GenBank/DDBJ whole genome shotgun (WGS) entry which is preliminary data.</text>
</comment>
<dbReference type="SUPFAM" id="SSF53187">
    <property type="entry name" value="Zn-dependent exopeptidases"/>
    <property type="match status" value="1"/>
</dbReference>
<comment type="catalytic activity">
    <reaction evidence="1 7">
        <text>Release of an N-terminal amino acid, Xaa-|-Yaa-, in which Xaa is preferably Leu, but may be other amino acids including Pro although not Arg or Lys, and Yaa may be Pro. Amino acid amides and methyl esters are also readily hydrolyzed, but rates on arylamides are exceedingly low.</text>
        <dbReference type="EC" id="3.4.11.1"/>
    </reaction>
</comment>
<reference evidence="9 10" key="1">
    <citation type="journal article" date="2016" name="Nat. Commun.">
        <title>Thousands of microbial genomes shed light on interconnected biogeochemical processes in an aquifer system.</title>
        <authorList>
            <person name="Anantharaman K."/>
            <person name="Brown C.T."/>
            <person name="Hug L.A."/>
            <person name="Sharon I."/>
            <person name="Castelle C.J."/>
            <person name="Probst A.J."/>
            <person name="Thomas B.C."/>
            <person name="Singh A."/>
            <person name="Wilkins M.J."/>
            <person name="Karaoz U."/>
            <person name="Brodie E.L."/>
            <person name="Williams K.H."/>
            <person name="Hubbard S.S."/>
            <person name="Banfield J.F."/>
        </authorList>
    </citation>
    <scope>NUCLEOTIDE SEQUENCE [LARGE SCALE GENOMIC DNA]</scope>
</reference>
<feature type="binding site" evidence="7">
    <location>
        <position position="279"/>
    </location>
    <ligand>
        <name>Mn(2+)</name>
        <dbReference type="ChEBI" id="CHEBI:29035"/>
        <label>1</label>
    </ligand>
</feature>
<feature type="binding site" evidence="7">
    <location>
        <position position="279"/>
    </location>
    <ligand>
        <name>Mn(2+)</name>
        <dbReference type="ChEBI" id="CHEBI:29035"/>
        <label>2</label>
    </ligand>
</feature>
<evidence type="ECO:0000259" key="8">
    <source>
        <dbReference type="PROSITE" id="PS00631"/>
    </source>
</evidence>
<dbReference type="EMBL" id="MGBR01000001">
    <property type="protein sequence ID" value="OGK73844.1"/>
    <property type="molecule type" value="Genomic_DNA"/>
</dbReference>
<dbReference type="EC" id="3.4.11.10" evidence="7"/>
<feature type="binding site" evidence="7">
    <location>
        <position position="297"/>
    </location>
    <ligand>
        <name>Mn(2+)</name>
        <dbReference type="ChEBI" id="CHEBI:29035"/>
        <label>2</label>
    </ligand>
</feature>
<keyword evidence="4 7" id="KW-0031">Aminopeptidase</keyword>
<dbReference type="InterPro" id="IPR008283">
    <property type="entry name" value="Peptidase_M17_N"/>
</dbReference>
<comment type="similarity">
    <text evidence="3 7">Belongs to the peptidase M17 family.</text>
</comment>
<name>A0A1F7L1C3_9BACT</name>
<comment type="catalytic activity">
    <reaction evidence="2 7">
        <text>Release of an N-terminal amino acid, preferentially leucine, but not glutamic or aspartic acids.</text>
        <dbReference type="EC" id="3.4.11.10"/>
    </reaction>
</comment>
<dbReference type="PROSITE" id="PS00631">
    <property type="entry name" value="CYTOSOL_AP"/>
    <property type="match status" value="1"/>
</dbReference>
<evidence type="ECO:0000313" key="10">
    <source>
        <dbReference type="Proteomes" id="UP000177050"/>
    </source>
</evidence>
<dbReference type="InterPro" id="IPR000819">
    <property type="entry name" value="Peptidase_M17_C"/>
</dbReference>
<accession>A0A1F7L1C3</accession>
<dbReference type="HAMAP" id="MF_00181">
    <property type="entry name" value="Cytosol_peptidase_M17"/>
    <property type="match status" value="1"/>
</dbReference>
<evidence type="ECO:0000313" key="9">
    <source>
        <dbReference type="EMBL" id="OGK73844.1"/>
    </source>
</evidence>
<dbReference type="InterPro" id="IPR011356">
    <property type="entry name" value="Leucine_aapep/pepB"/>
</dbReference>
<dbReference type="InterPro" id="IPR043472">
    <property type="entry name" value="Macro_dom-like"/>
</dbReference>
<dbReference type="Proteomes" id="UP000177050">
    <property type="component" value="Unassembled WGS sequence"/>
</dbReference>
<dbReference type="PRINTS" id="PR00481">
    <property type="entry name" value="LAMNOPPTDASE"/>
</dbReference>
<feature type="binding site" evidence="7">
    <location>
        <position position="362"/>
    </location>
    <ligand>
        <name>Mn(2+)</name>
        <dbReference type="ChEBI" id="CHEBI:29035"/>
        <label>1</label>
    </ligand>
</feature>
<dbReference type="Gene3D" id="3.40.630.10">
    <property type="entry name" value="Zn peptidases"/>
    <property type="match status" value="1"/>
</dbReference>
<dbReference type="SUPFAM" id="SSF52949">
    <property type="entry name" value="Macro domain-like"/>
    <property type="match status" value="1"/>
</dbReference>
<protein>
    <recommendedName>
        <fullName evidence="7">Probable cytosol aminopeptidase</fullName>
        <ecNumber evidence="7">3.4.11.1</ecNumber>
    </recommendedName>
    <alternativeName>
        <fullName evidence="7">Leucine aminopeptidase</fullName>
        <shortName evidence="7">LAP</shortName>
        <ecNumber evidence="7">3.4.11.10</ecNumber>
    </alternativeName>
    <alternativeName>
        <fullName evidence="7">Leucyl aminopeptidase</fullName>
    </alternativeName>
</protein>
<dbReference type="InterPro" id="IPR023042">
    <property type="entry name" value="Peptidase_M17_leu_NH2_pept"/>
</dbReference>
<feature type="active site" evidence="7">
    <location>
        <position position="286"/>
    </location>
</feature>
<dbReference type="PANTHER" id="PTHR11963:SF23">
    <property type="entry name" value="CYTOSOL AMINOPEPTIDASE"/>
    <property type="match status" value="1"/>
</dbReference>
<proteinExistence type="inferred from homology"/>
<evidence type="ECO:0000256" key="6">
    <source>
        <dbReference type="ARBA" id="ARBA00022801"/>
    </source>
</evidence>
<feature type="domain" description="Cytosol aminopeptidase" evidence="8">
    <location>
        <begin position="360"/>
        <end position="367"/>
    </location>
</feature>
<dbReference type="EC" id="3.4.11.1" evidence="7"/>
<dbReference type="Gene3D" id="3.40.220.10">
    <property type="entry name" value="Leucine Aminopeptidase, subunit E, domain 1"/>
    <property type="match status" value="1"/>
</dbReference>
<evidence type="ECO:0000256" key="7">
    <source>
        <dbReference type="HAMAP-Rule" id="MF_00181"/>
    </source>
</evidence>
<keyword evidence="7" id="KW-0479">Metal-binding</keyword>
<dbReference type="GO" id="GO:0070006">
    <property type="term" value="F:metalloaminopeptidase activity"/>
    <property type="evidence" value="ECO:0007669"/>
    <property type="project" value="InterPro"/>
</dbReference>
<keyword evidence="7" id="KW-0464">Manganese</keyword>
<organism evidence="9 10">
    <name type="scientific">Candidatus Roizmanbacteria bacterium RIFOXYD1_FULL_38_12</name>
    <dbReference type="NCBI Taxonomy" id="1802093"/>
    <lineage>
        <taxon>Bacteria</taxon>
        <taxon>Candidatus Roizmaniibacteriota</taxon>
    </lineage>
</organism>
<evidence type="ECO:0000256" key="5">
    <source>
        <dbReference type="ARBA" id="ARBA00022670"/>
    </source>
</evidence>
<comment type="cofactor">
    <cofactor evidence="7">
        <name>Mn(2+)</name>
        <dbReference type="ChEBI" id="CHEBI:29035"/>
    </cofactor>
    <text evidence="7">Binds 2 manganese ions per subunit.</text>
</comment>
<evidence type="ECO:0000256" key="4">
    <source>
        <dbReference type="ARBA" id="ARBA00022438"/>
    </source>
</evidence>
<dbReference type="PANTHER" id="PTHR11963">
    <property type="entry name" value="LEUCINE AMINOPEPTIDASE-RELATED"/>
    <property type="match status" value="1"/>
</dbReference>
<dbReference type="Pfam" id="PF02789">
    <property type="entry name" value="Peptidase_M17_N"/>
    <property type="match status" value="1"/>
</dbReference>
<sequence length="511" mass="56201">MIYLEKKTFPHKGNTLIYFTYEDALKGDIFLKRLNILTGERIAKKIKRHEFTGKKDESIIVEGGDVYENIIIYSLGKSKERPLVSIRDGLANAVRLASSLKSSSIHLYYIPIMGDDFFDLGKNCAIGFYMGNYRFDKYKSKEQKKKNHIVQDMYVYSEKDFSPEFEQGIRYGEYIVKGVTTACDLVNEPASFVHPETLMKEAFNIEKESQGTITAQVLDRQECERLGMGAFLGVAKGSEREPKFIILKYNPKSATSAFVKATADKAKKICLIGKSITFDSGGISLKPSLGMEEMKSDMAGGATVLGVFKILAHLDKIVNISSYGEIYGILPACENMPSGKALKPGDVVRGLNGKTAEVINTDAEGRLTLADAVAYAEKYIQPDEIIDLATLTGACKVALGENIAGLFGNNDTFTKRFIKITQEEGEEVWQLPLYKPYLKLLKSDIADLKNVSSRGWGGAITGALFIGEFVVKAKWIHIDIAGPSYVTSSSGIANSGATGWGVLSIISYLAT</sequence>
<evidence type="ECO:0000256" key="1">
    <source>
        <dbReference type="ARBA" id="ARBA00000135"/>
    </source>
</evidence>
<feature type="binding site" evidence="7">
    <location>
        <position position="274"/>
    </location>
    <ligand>
        <name>Mn(2+)</name>
        <dbReference type="ChEBI" id="CHEBI:29035"/>
        <label>2</label>
    </ligand>
</feature>
<evidence type="ECO:0000256" key="2">
    <source>
        <dbReference type="ARBA" id="ARBA00000967"/>
    </source>
</evidence>
<comment type="function">
    <text evidence="7">Presumably involved in the processing and regular turnover of intracellular proteins. Catalyzes the removal of unsubstituted N-terminal amino acids from various peptides.</text>
</comment>
<dbReference type="Pfam" id="PF00883">
    <property type="entry name" value="Peptidase_M17"/>
    <property type="match status" value="1"/>
</dbReference>
<feature type="active site" evidence="7">
    <location>
        <position position="366"/>
    </location>
</feature>
<keyword evidence="7" id="KW-0963">Cytoplasm</keyword>
<dbReference type="GO" id="GO:0005737">
    <property type="term" value="C:cytoplasm"/>
    <property type="evidence" value="ECO:0007669"/>
    <property type="project" value="UniProtKB-SubCell"/>
</dbReference>
<gene>
    <name evidence="7" type="primary">pepA</name>
    <name evidence="9" type="ORF">A3K52_03620</name>
</gene>
<keyword evidence="5 7" id="KW-0645">Protease</keyword>
<dbReference type="GO" id="GO:0030145">
    <property type="term" value="F:manganese ion binding"/>
    <property type="evidence" value="ECO:0007669"/>
    <property type="project" value="UniProtKB-UniRule"/>
</dbReference>
<dbReference type="CDD" id="cd00433">
    <property type="entry name" value="Peptidase_M17"/>
    <property type="match status" value="1"/>
</dbReference>
<dbReference type="GO" id="GO:0006508">
    <property type="term" value="P:proteolysis"/>
    <property type="evidence" value="ECO:0007669"/>
    <property type="project" value="UniProtKB-KW"/>
</dbReference>
<feature type="binding site" evidence="7">
    <location>
        <position position="364"/>
    </location>
    <ligand>
        <name>Mn(2+)</name>
        <dbReference type="ChEBI" id="CHEBI:29035"/>
        <label>1</label>
    </ligand>
</feature>
<evidence type="ECO:0000256" key="3">
    <source>
        <dbReference type="ARBA" id="ARBA00009528"/>
    </source>
</evidence>
<dbReference type="AlphaFoldDB" id="A0A1F7L1C3"/>
<feature type="binding site" evidence="7">
    <location>
        <position position="364"/>
    </location>
    <ligand>
        <name>Mn(2+)</name>
        <dbReference type="ChEBI" id="CHEBI:29035"/>
        <label>2</label>
    </ligand>
</feature>
<keyword evidence="6 7" id="KW-0378">Hydrolase</keyword>